<name>A0A392RJ51_9FABA</name>
<proteinExistence type="predicted"/>
<dbReference type="EMBL" id="LXQA010229892">
    <property type="protein sequence ID" value="MCI36054.1"/>
    <property type="molecule type" value="Genomic_DNA"/>
</dbReference>
<evidence type="ECO:0000313" key="2">
    <source>
        <dbReference type="EMBL" id="MCI36054.1"/>
    </source>
</evidence>
<evidence type="ECO:0000256" key="1">
    <source>
        <dbReference type="SAM" id="MobiDB-lite"/>
    </source>
</evidence>
<accession>A0A392RJ51</accession>
<reference evidence="2 3" key="1">
    <citation type="journal article" date="2018" name="Front. Plant Sci.">
        <title>Red Clover (Trifolium pratense) and Zigzag Clover (T. medium) - A Picture of Genomic Similarities and Differences.</title>
        <authorList>
            <person name="Dluhosova J."/>
            <person name="Istvanek J."/>
            <person name="Nedelnik J."/>
            <person name="Repkova J."/>
        </authorList>
    </citation>
    <scope>NUCLEOTIDE SEQUENCE [LARGE SCALE GENOMIC DNA]</scope>
    <source>
        <strain evidence="3">cv. 10/8</strain>
        <tissue evidence="2">Leaf</tissue>
    </source>
</reference>
<comment type="caution">
    <text evidence="2">The sequence shown here is derived from an EMBL/GenBank/DDBJ whole genome shotgun (WGS) entry which is preliminary data.</text>
</comment>
<dbReference type="AlphaFoldDB" id="A0A392RJ51"/>
<feature type="non-terminal residue" evidence="2">
    <location>
        <position position="1"/>
    </location>
</feature>
<protein>
    <submittedName>
        <fullName evidence="2">Uncharacterized protein</fullName>
    </submittedName>
</protein>
<organism evidence="2 3">
    <name type="scientific">Trifolium medium</name>
    <dbReference type="NCBI Taxonomy" id="97028"/>
    <lineage>
        <taxon>Eukaryota</taxon>
        <taxon>Viridiplantae</taxon>
        <taxon>Streptophyta</taxon>
        <taxon>Embryophyta</taxon>
        <taxon>Tracheophyta</taxon>
        <taxon>Spermatophyta</taxon>
        <taxon>Magnoliopsida</taxon>
        <taxon>eudicotyledons</taxon>
        <taxon>Gunneridae</taxon>
        <taxon>Pentapetalae</taxon>
        <taxon>rosids</taxon>
        <taxon>fabids</taxon>
        <taxon>Fabales</taxon>
        <taxon>Fabaceae</taxon>
        <taxon>Papilionoideae</taxon>
        <taxon>50 kb inversion clade</taxon>
        <taxon>NPAAA clade</taxon>
        <taxon>Hologalegina</taxon>
        <taxon>IRL clade</taxon>
        <taxon>Trifolieae</taxon>
        <taxon>Trifolium</taxon>
    </lineage>
</organism>
<feature type="region of interest" description="Disordered" evidence="1">
    <location>
        <begin position="47"/>
        <end position="71"/>
    </location>
</feature>
<dbReference type="Proteomes" id="UP000265520">
    <property type="component" value="Unassembled WGS sequence"/>
</dbReference>
<keyword evidence="3" id="KW-1185">Reference proteome</keyword>
<sequence>SPTLAALGAVPSTVHMKMKYHNEKGEVVTIEADMVGANKCHQTMQKADKATTGTMTKQAYTSGSTSQQKTE</sequence>
<evidence type="ECO:0000313" key="3">
    <source>
        <dbReference type="Proteomes" id="UP000265520"/>
    </source>
</evidence>